<dbReference type="PANTHER" id="PTHR22951">
    <property type="entry name" value="CLATHRIN ASSEMBLY PROTEIN"/>
    <property type="match status" value="1"/>
</dbReference>
<keyword evidence="17" id="KW-0968">Cytoplasmic vesicle</keyword>
<keyword evidence="12" id="KW-0007">Acetylation</keyword>
<comment type="function">
    <text evidence="18">Cytoplasmic adapter protein that plays a critical role in clathrin-mediated endocytosis which is important in processes such as internalization of cell receptors, synaptic transmission or removal of apoptotic cells. Recruits AP-2 and attaches clathrin triskelions to the cytoplasmic side of plasma membrane leading to clathrin-coated vesicles (CCVs) assembly. Furthermore, regulates clathrin-coated vesicle size and maturation by directly sensing and driving membrane curvature. In addition to binding to clathrin, mediates the endocytosis of small R-SNARES (Soluble NSF Attachment Protein REceptors) between plasma membranes and endosomes including VAMP2, VAMP3, VAMP4, VAMP7 or VAMP8. In turn, PICALM-dependent SNARE endocytosis is required for the formation and maturation of autophagic precursors. Modulates thereby autophagy and the turnover of autophagy substrates such as MAPT/TAU or amyloid precursor protein cleaved C-terminal fragment (APP-CTF).</text>
</comment>
<dbReference type="KEGG" id="tsr:106547962"/>
<dbReference type="InterPro" id="IPR045192">
    <property type="entry name" value="AP180-like"/>
</dbReference>
<evidence type="ECO:0000256" key="19">
    <source>
        <dbReference type="ARBA" id="ARBA00061829"/>
    </source>
</evidence>
<keyword evidence="7" id="KW-1003">Cell membrane</keyword>
<dbReference type="Pfam" id="PF07651">
    <property type="entry name" value="ANTH"/>
    <property type="match status" value="1"/>
</dbReference>
<evidence type="ECO:0000256" key="15">
    <source>
        <dbReference type="ARBA" id="ARBA00023176"/>
    </source>
</evidence>
<dbReference type="GO" id="GO:0008021">
    <property type="term" value="C:synaptic vesicle"/>
    <property type="evidence" value="ECO:0007669"/>
    <property type="project" value="TreeGrafter"/>
</dbReference>
<dbReference type="GO" id="GO:0098894">
    <property type="term" value="C:extrinsic component of presynaptic endocytic zone membrane"/>
    <property type="evidence" value="ECO:0007669"/>
    <property type="project" value="TreeGrafter"/>
</dbReference>
<feature type="region of interest" description="Disordered" evidence="22">
    <location>
        <begin position="557"/>
        <end position="578"/>
    </location>
</feature>
<comment type="subcellular location">
    <subcellularLocation>
        <location evidence="3">Cell membrane</location>
    </subcellularLocation>
    <subcellularLocation>
        <location evidence="2">Cytoplasmic vesicle</location>
        <location evidence="2">Clathrin-coated vesicle</location>
    </subcellularLocation>
    <subcellularLocation>
        <location evidence="4">Golgi apparatus</location>
    </subcellularLocation>
    <subcellularLocation>
        <location evidence="5">Membrane</location>
        <location evidence="5">Clathrin-coated pit</location>
    </subcellularLocation>
    <subcellularLocation>
        <location evidence="1">Nucleus</location>
    </subcellularLocation>
</comment>
<sequence length="684" mass="73993">MSGQSLTDRITAAQHSVTGSAVSKTVCKATTHELMGPKKKHLDYLILCTNDMNVNIPQLADSLFERTTNSSWVVVFKSLITTHHLIVHGNERFTQYLASRNTLFNLSNFLDKSGLQGYDMSTFIRRYSRYLNEKAVSYRQVAFDFTKVKRGADGVMRTMNTEKLVKTVPIIQNQMDALLDFNVNSNELTNGVINAAFMLLFKDAIRLFAAYNEGIINLLEKYFDMKKNQCKEALDIYKKFLTRMARISEFLKVAEQVGIDRGDIPDLSQAPSSLLDALEQHLASLEGKKIKDSTAASRATTLSNAVSSLASTGLSLTKVDEREKQAALEEEQARLKALKEQRLKELAKKPHSSLTTASSPVSNAAGSIMTTPAIDIFSTPSSSNSSSKLPNDLLDLQPAFHPGVNPISSAPQVGGTWADPFASTPDAVDDALPNLNPFLTKSSDHLSVSSDVHPSFTSRTPTHEMFVGFTPSSVAPSQPSAGLNVDFESVFGNKTSNASVDSGGFDELGGLLKPTVAFQNQNLPSCKAPPNKLVLDDLDSSLANLVGNLGIGNGTTKNDVNWTQPGEKKLTGGSNWQPKIAPTTAWNASTMNGMHFPQYAPPVMAYPATTPTGMMGYGMPSQMGGVPVMTQPTLIYSQPVMRPPNPFGPISGAQLSAASSPSSQSPHRPSGNDPFAEVSLQDFL</sequence>
<evidence type="ECO:0000256" key="1">
    <source>
        <dbReference type="ARBA" id="ARBA00004123"/>
    </source>
</evidence>
<comment type="subunit">
    <text evidence="19">Binds to clathrin; involves primarily the C-terminal sequences, but the full-length protein is required for full binding capacity. Binds phosphatidylinositol 4,5- bisphosphate. Interacts with PIMREG; this interaction may change the subcellular location into the nucleus. Interacts with AP2A1 (via its alpha-appendage domain). Interacts (via N-terminus) with VAMP2; VAMP3; VAMP7 and VAMP8 (Via N-terminus). Interacts with LC3/MAP1LC3A.</text>
</comment>
<dbReference type="SUPFAM" id="SSF89009">
    <property type="entry name" value="GAT-like domain"/>
    <property type="match status" value="1"/>
</dbReference>
<dbReference type="Gene3D" id="1.25.40.90">
    <property type="match status" value="1"/>
</dbReference>
<dbReference type="InterPro" id="IPR008942">
    <property type="entry name" value="ENTH_VHS"/>
</dbReference>
<evidence type="ECO:0000256" key="14">
    <source>
        <dbReference type="ARBA" id="ARBA00023136"/>
    </source>
</evidence>
<evidence type="ECO:0000313" key="24">
    <source>
        <dbReference type="Proteomes" id="UP000504617"/>
    </source>
</evidence>
<keyword evidence="24" id="KW-1185">Reference proteome</keyword>
<protein>
    <recommendedName>
        <fullName evidence="20">Phosphatidylinositol-binding clathrin assembly protein</fullName>
    </recommendedName>
</protein>
<evidence type="ECO:0000256" key="8">
    <source>
        <dbReference type="ARBA" id="ARBA00022499"/>
    </source>
</evidence>
<keyword evidence="13" id="KW-0333">Golgi apparatus</keyword>
<dbReference type="GO" id="GO:0032050">
    <property type="term" value="F:clathrin heavy chain binding"/>
    <property type="evidence" value="ECO:0007669"/>
    <property type="project" value="TreeGrafter"/>
</dbReference>
<evidence type="ECO:0000256" key="11">
    <source>
        <dbReference type="ARBA" id="ARBA00022843"/>
    </source>
</evidence>
<reference evidence="25" key="1">
    <citation type="submission" date="2025-08" db="UniProtKB">
        <authorList>
            <consortium name="RefSeq"/>
        </authorList>
    </citation>
    <scope>IDENTIFICATION</scope>
</reference>
<keyword evidence="15" id="KW-0168">Coated pit</keyword>
<dbReference type="InterPro" id="IPR013809">
    <property type="entry name" value="ENTH"/>
</dbReference>
<feature type="region of interest" description="Disordered" evidence="22">
    <location>
        <begin position="637"/>
        <end position="684"/>
    </location>
</feature>
<keyword evidence="21" id="KW-0175">Coiled coil</keyword>
<dbReference type="Proteomes" id="UP000504617">
    <property type="component" value="Unplaced"/>
</dbReference>
<dbReference type="AlphaFoldDB" id="A0A6I9Y1E5"/>
<dbReference type="GO" id="GO:0005545">
    <property type="term" value="F:1-phosphatidylinositol binding"/>
    <property type="evidence" value="ECO:0007669"/>
    <property type="project" value="InterPro"/>
</dbReference>
<evidence type="ECO:0000256" key="20">
    <source>
        <dbReference type="ARBA" id="ARBA00068054"/>
    </source>
</evidence>
<dbReference type="GO" id="GO:0005905">
    <property type="term" value="C:clathrin-coated pit"/>
    <property type="evidence" value="ECO:0007669"/>
    <property type="project" value="UniProtKB-SubCell"/>
</dbReference>
<dbReference type="SUPFAM" id="SSF48464">
    <property type="entry name" value="ENTH/VHS domain"/>
    <property type="match status" value="1"/>
</dbReference>
<name>A0A6I9Y1E5_9SAUR</name>
<dbReference type="FunFam" id="1.20.58.150:FF:000001">
    <property type="entry name" value="phosphatidylinositol-binding clathrin assembly protein-like isoform X1"/>
    <property type="match status" value="1"/>
</dbReference>
<dbReference type="GO" id="GO:0048268">
    <property type="term" value="P:clathrin coat assembly"/>
    <property type="evidence" value="ECO:0007669"/>
    <property type="project" value="InterPro"/>
</dbReference>
<dbReference type="InterPro" id="IPR014712">
    <property type="entry name" value="ANTH_dom_sf"/>
</dbReference>
<dbReference type="GO" id="GO:0005634">
    <property type="term" value="C:nucleus"/>
    <property type="evidence" value="ECO:0007669"/>
    <property type="project" value="UniProtKB-SubCell"/>
</dbReference>
<organism evidence="24 25">
    <name type="scientific">Thamnophis sirtalis</name>
    <dbReference type="NCBI Taxonomy" id="35019"/>
    <lineage>
        <taxon>Eukaryota</taxon>
        <taxon>Metazoa</taxon>
        <taxon>Chordata</taxon>
        <taxon>Craniata</taxon>
        <taxon>Vertebrata</taxon>
        <taxon>Euteleostomi</taxon>
        <taxon>Lepidosauria</taxon>
        <taxon>Squamata</taxon>
        <taxon>Bifurcata</taxon>
        <taxon>Unidentata</taxon>
        <taxon>Episquamata</taxon>
        <taxon>Toxicofera</taxon>
        <taxon>Serpentes</taxon>
        <taxon>Colubroidea</taxon>
        <taxon>Colubridae</taxon>
        <taxon>Natricinae</taxon>
        <taxon>Thamnophis</taxon>
    </lineage>
</organism>
<evidence type="ECO:0000256" key="10">
    <source>
        <dbReference type="ARBA" id="ARBA00022583"/>
    </source>
</evidence>
<keyword evidence="16" id="KW-0539">Nucleus</keyword>
<dbReference type="CDD" id="cd16985">
    <property type="entry name" value="ANTH_N_AP180"/>
    <property type="match status" value="1"/>
</dbReference>
<dbReference type="SMART" id="SM00273">
    <property type="entry name" value="ENTH"/>
    <property type="match status" value="1"/>
</dbReference>
<keyword evidence="8" id="KW-1017">Isopeptide bond</keyword>
<dbReference type="GO" id="GO:0030136">
    <property type="term" value="C:clathrin-coated vesicle"/>
    <property type="evidence" value="ECO:0007669"/>
    <property type="project" value="UniProtKB-SubCell"/>
</dbReference>
<evidence type="ECO:0000256" key="13">
    <source>
        <dbReference type="ARBA" id="ARBA00023034"/>
    </source>
</evidence>
<evidence type="ECO:0000256" key="2">
    <source>
        <dbReference type="ARBA" id="ARBA00004132"/>
    </source>
</evidence>
<feature type="compositionally biased region" description="Low complexity" evidence="22">
    <location>
        <begin position="651"/>
        <end position="669"/>
    </location>
</feature>
<dbReference type="GeneID" id="106547962"/>
<evidence type="ECO:0000313" key="25">
    <source>
        <dbReference type="RefSeq" id="XP_013920722.1"/>
    </source>
</evidence>
<dbReference type="InterPro" id="IPR011417">
    <property type="entry name" value="ANTH_dom"/>
</dbReference>
<accession>A0A6I9Y1E5</accession>
<evidence type="ECO:0000256" key="6">
    <source>
        <dbReference type="ARBA" id="ARBA00008011"/>
    </source>
</evidence>
<dbReference type="CTD" id="8301"/>
<evidence type="ECO:0000256" key="5">
    <source>
        <dbReference type="ARBA" id="ARBA00004600"/>
    </source>
</evidence>
<feature type="domain" description="ENTH" evidence="23">
    <location>
        <begin position="14"/>
        <end position="145"/>
    </location>
</feature>
<evidence type="ECO:0000256" key="18">
    <source>
        <dbReference type="ARBA" id="ARBA00055144"/>
    </source>
</evidence>
<evidence type="ECO:0000256" key="9">
    <source>
        <dbReference type="ARBA" id="ARBA00022553"/>
    </source>
</evidence>
<evidence type="ECO:0000256" key="17">
    <source>
        <dbReference type="ARBA" id="ARBA00023329"/>
    </source>
</evidence>
<evidence type="ECO:0000256" key="3">
    <source>
        <dbReference type="ARBA" id="ARBA00004236"/>
    </source>
</evidence>
<dbReference type="GO" id="GO:0072583">
    <property type="term" value="P:clathrin-dependent endocytosis"/>
    <property type="evidence" value="ECO:0007669"/>
    <property type="project" value="InterPro"/>
</dbReference>
<keyword evidence="11" id="KW-0832">Ubl conjugation</keyword>
<evidence type="ECO:0000256" key="7">
    <source>
        <dbReference type="ARBA" id="ARBA00022475"/>
    </source>
</evidence>
<dbReference type="Gene3D" id="1.20.58.150">
    <property type="entry name" value="ANTH domain"/>
    <property type="match status" value="1"/>
</dbReference>
<dbReference type="GO" id="GO:0016185">
    <property type="term" value="P:synaptic vesicle budding from presynaptic endocytic zone membrane"/>
    <property type="evidence" value="ECO:0007669"/>
    <property type="project" value="TreeGrafter"/>
</dbReference>
<evidence type="ECO:0000256" key="4">
    <source>
        <dbReference type="ARBA" id="ARBA00004555"/>
    </source>
</evidence>
<dbReference type="GO" id="GO:0005546">
    <property type="term" value="F:phosphatidylinositol-4,5-bisphosphate binding"/>
    <property type="evidence" value="ECO:0007669"/>
    <property type="project" value="TreeGrafter"/>
</dbReference>
<feature type="coiled-coil region" evidence="21">
    <location>
        <begin position="321"/>
        <end position="348"/>
    </location>
</feature>
<proteinExistence type="inferred from homology"/>
<dbReference type="GO" id="GO:0000149">
    <property type="term" value="F:SNARE binding"/>
    <property type="evidence" value="ECO:0007669"/>
    <property type="project" value="TreeGrafter"/>
</dbReference>
<keyword evidence="9" id="KW-0597">Phosphoprotein</keyword>
<keyword evidence="14" id="KW-0472">Membrane</keyword>
<comment type="similarity">
    <text evidence="6">Belongs to the PICALM/SNAP91 family.</text>
</comment>
<dbReference type="PROSITE" id="PS50942">
    <property type="entry name" value="ENTH"/>
    <property type="match status" value="1"/>
</dbReference>
<keyword evidence="10" id="KW-0254">Endocytosis</keyword>
<dbReference type="PANTHER" id="PTHR22951:SF16">
    <property type="entry name" value="PHOSPHATIDYLINOSITOL-BINDING CLATHRIN ASSEMBLY PROTEIN"/>
    <property type="match status" value="1"/>
</dbReference>
<evidence type="ECO:0000259" key="23">
    <source>
        <dbReference type="PROSITE" id="PS50942"/>
    </source>
</evidence>
<gene>
    <name evidence="25" type="primary">PICALM</name>
</gene>
<dbReference type="RefSeq" id="XP_013920722.1">
    <property type="nucleotide sequence ID" value="XM_014065247.1"/>
</dbReference>
<dbReference type="OrthoDB" id="44015at2759"/>
<evidence type="ECO:0000256" key="12">
    <source>
        <dbReference type="ARBA" id="ARBA00022990"/>
    </source>
</evidence>
<dbReference type="GO" id="GO:0005794">
    <property type="term" value="C:Golgi apparatus"/>
    <property type="evidence" value="ECO:0007669"/>
    <property type="project" value="UniProtKB-SubCell"/>
</dbReference>
<evidence type="ECO:0000256" key="22">
    <source>
        <dbReference type="SAM" id="MobiDB-lite"/>
    </source>
</evidence>
<evidence type="ECO:0000256" key="21">
    <source>
        <dbReference type="SAM" id="Coils"/>
    </source>
</evidence>
<dbReference type="FunFam" id="1.25.40.90:FF:000001">
    <property type="entry name" value="phosphatidylinositol-binding clathrin assembly protein-like isoform X1"/>
    <property type="match status" value="1"/>
</dbReference>
<evidence type="ECO:0000256" key="16">
    <source>
        <dbReference type="ARBA" id="ARBA00023242"/>
    </source>
</evidence>